<dbReference type="Proteomes" id="UP000749559">
    <property type="component" value="Unassembled WGS sequence"/>
</dbReference>
<feature type="compositionally biased region" description="Basic residues" evidence="1">
    <location>
        <begin position="144"/>
        <end position="154"/>
    </location>
</feature>
<keyword evidence="4" id="KW-1185">Reference proteome</keyword>
<protein>
    <submittedName>
        <fullName evidence="3">Uncharacterized protein</fullName>
    </submittedName>
</protein>
<evidence type="ECO:0000256" key="2">
    <source>
        <dbReference type="SAM" id="Phobius"/>
    </source>
</evidence>
<dbReference type="AlphaFoldDB" id="A0A8J1XZI3"/>
<keyword evidence="2" id="KW-0472">Membrane</keyword>
<comment type="caution">
    <text evidence="3">The sequence shown here is derived from an EMBL/GenBank/DDBJ whole genome shotgun (WGS) entry which is preliminary data.</text>
</comment>
<organism evidence="3 4">
    <name type="scientific">Owenia fusiformis</name>
    <name type="common">Polychaete worm</name>
    <dbReference type="NCBI Taxonomy" id="6347"/>
    <lineage>
        <taxon>Eukaryota</taxon>
        <taxon>Metazoa</taxon>
        <taxon>Spiralia</taxon>
        <taxon>Lophotrochozoa</taxon>
        <taxon>Annelida</taxon>
        <taxon>Polychaeta</taxon>
        <taxon>Sedentaria</taxon>
        <taxon>Canalipalpata</taxon>
        <taxon>Sabellida</taxon>
        <taxon>Oweniida</taxon>
        <taxon>Oweniidae</taxon>
        <taxon>Owenia</taxon>
    </lineage>
</organism>
<evidence type="ECO:0000313" key="4">
    <source>
        <dbReference type="Proteomes" id="UP000749559"/>
    </source>
</evidence>
<feature type="region of interest" description="Disordered" evidence="1">
    <location>
        <begin position="131"/>
        <end position="154"/>
    </location>
</feature>
<name>A0A8J1XZI3_OWEFU</name>
<feature type="region of interest" description="Disordered" evidence="1">
    <location>
        <begin position="1"/>
        <end position="20"/>
    </location>
</feature>
<sequence length="154" mass="17116">MVESDGARPDDPEKQVTNGDLKGDKVIENNEERPCCCACCSCCTCVNFLKVLLLILLTPIILALIIVTIAVWIVILPLMCLSPCCSPCLTGLGKLVKWITNLPIRFIRWLFDTPEPVDDKERLVEMKDKSEYGSVGSDDSHEHIKTKKSGVKPK</sequence>
<reference evidence="3" key="1">
    <citation type="submission" date="2022-03" db="EMBL/GenBank/DDBJ databases">
        <authorList>
            <person name="Martin C."/>
        </authorList>
    </citation>
    <scope>NUCLEOTIDE SEQUENCE</scope>
</reference>
<feature type="transmembrane region" description="Helical" evidence="2">
    <location>
        <begin position="51"/>
        <end position="79"/>
    </location>
</feature>
<feature type="compositionally biased region" description="Basic and acidic residues" evidence="1">
    <location>
        <begin position="1"/>
        <end position="14"/>
    </location>
</feature>
<evidence type="ECO:0000256" key="1">
    <source>
        <dbReference type="SAM" id="MobiDB-lite"/>
    </source>
</evidence>
<dbReference type="EMBL" id="CAIIXF020000009">
    <property type="protein sequence ID" value="CAH1794451.1"/>
    <property type="molecule type" value="Genomic_DNA"/>
</dbReference>
<proteinExistence type="predicted"/>
<accession>A0A8J1XZI3</accession>
<keyword evidence="2" id="KW-0812">Transmembrane</keyword>
<keyword evidence="2" id="KW-1133">Transmembrane helix</keyword>
<evidence type="ECO:0000313" key="3">
    <source>
        <dbReference type="EMBL" id="CAH1794451.1"/>
    </source>
</evidence>
<gene>
    <name evidence="3" type="ORF">OFUS_LOCUS19140</name>
</gene>